<gene>
    <name evidence="1" type="ORF">TPA0910_45170</name>
</gene>
<evidence type="ECO:0008006" key="3">
    <source>
        <dbReference type="Google" id="ProtNLM"/>
    </source>
</evidence>
<name>A0ABQ3U394_STRHY</name>
<evidence type="ECO:0000313" key="2">
    <source>
        <dbReference type="Proteomes" id="UP001054854"/>
    </source>
</evidence>
<dbReference type="SUPFAM" id="SSF56219">
    <property type="entry name" value="DNase I-like"/>
    <property type="match status" value="1"/>
</dbReference>
<keyword evidence="2" id="KW-1185">Reference proteome</keyword>
<dbReference type="RefSeq" id="WP_236259877.1">
    <property type="nucleotide sequence ID" value="NZ_BNEK01000005.1"/>
</dbReference>
<comment type="caution">
    <text evidence="1">The sequence shown here is derived from an EMBL/GenBank/DDBJ whole genome shotgun (WGS) entry which is preliminary data.</text>
</comment>
<dbReference type="InterPro" id="IPR036691">
    <property type="entry name" value="Endo/exonu/phosph_ase_sf"/>
</dbReference>
<reference evidence="1" key="1">
    <citation type="submission" date="2024-05" db="EMBL/GenBank/DDBJ databases">
        <title>Whole genome shotgun sequence of Streptomyces hygroscopicus NBRC 113678.</title>
        <authorList>
            <person name="Komaki H."/>
            <person name="Tamura T."/>
        </authorList>
    </citation>
    <scope>NUCLEOTIDE SEQUENCE</scope>
    <source>
        <strain evidence="1">N11-34</strain>
    </source>
</reference>
<sequence length="273" mass="30011">MTSQAGTLDVLTFNLNNPSRERAERQLAYLAARPEQVLVLTETVDSAGCAFMASQFVYAGYAVTFPRPERGERGAMIVSRLPTQQGPASVEYLPHRAVSVTVATDEGPLDITGLYVPSRDASEAKTTRKRTFLERCRTGLPRGDAGLGLVLGDFNVLEPEHRPAYRFFQPFEYGFYAWLGEAGYRDAFLALHPDATEYSWVGRTGDGYRYDHVHASASLTAKLRACSYVHGPRKGTDRLTDHSALTVSLALRPARTLPVADPTEAVEPVPALF</sequence>
<organism evidence="1 2">
    <name type="scientific">Streptomyces hygroscopicus</name>
    <dbReference type="NCBI Taxonomy" id="1912"/>
    <lineage>
        <taxon>Bacteria</taxon>
        <taxon>Bacillati</taxon>
        <taxon>Actinomycetota</taxon>
        <taxon>Actinomycetes</taxon>
        <taxon>Kitasatosporales</taxon>
        <taxon>Streptomycetaceae</taxon>
        <taxon>Streptomyces</taxon>
        <taxon>Streptomyces violaceusniger group</taxon>
    </lineage>
</organism>
<proteinExistence type="predicted"/>
<dbReference type="Proteomes" id="UP001054854">
    <property type="component" value="Unassembled WGS sequence"/>
</dbReference>
<evidence type="ECO:0000313" key="1">
    <source>
        <dbReference type="EMBL" id="GHJ30084.1"/>
    </source>
</evidence>
<dbReference type="EMBL" id="BNEK01000005">
    <property type="protein sequence ID" value="GHJ30084.1"/>
    <property type="molecule type" value="Genomic_DNA"/>
</dbReference>
<protein>
    <recommendedName>
        <fullName evidence="3">Endonuclease/exonuclease/phosphatase</fullName>
    </recommendedName>
</protein>
<accession>A0ABQ3U394</accession>
<dbReference type="Gene3D" id="3.60.10.10">
    <property type="entry name" value="Endonuclease/exonuclease/phosphatase"/>
    <property type="match status" value="1"/>
</dbReference>